<organism evidence="2 3">
    <name type="scientific">Pedobacter westerhofensis</name>
    <dbReference type="NCBI Taxonomy" id="425512"/>
    <lineage>
        <taxon>Bacteria</taxon>
        <taxon>Pseudomonadati</taxon>
        <taxon>Bacteroidota</taxon>
        <taxon>Sphingobacteriia</taxon>
        <taxon>Sphingobacteriales</taxon>
        <taxon>Sphingobacteriaceae</taxon>
        <taxon>Pedobacter</taxon>
    </lineage>
</organism>
<name>A0A521D4A2_9SPHI</name>
<accession>A0A521D4A2</accession>
<evidence type="ECO:0000256" key="1">
    <source>
        <dbReference type="SAM" id="MobiDB-lite"/>
    </source>
</evidence>
<protein>
    <submittedName>
        <fullName evidence="2">Uncharacterized protein</fullName>
    </submittedName>
</protein>
<reference evidence="2 3" key="1">
    <citation type="submission" date="2017-05" db="EMBL/GenBank/DDBJ databases">
        <authorList>
            <person name="Varghese N."/>
            <person name="Submissions S."/>
        </authorList>
    </citation>
    <scope>NUCLEOTIDE SEQUENCE [LARGE SCALE GENOMIC DNA]</scope>
    <source>
        <strain evidence="2 3">DSM 19036</strain>
    </source>
</reference>
<feature type="region of interest" description="Disordered" evidence="1">
    <location>
        <begin position="33"/>
        <end position="52"/>
    </location>
</feature>
<dbReference type="EMBL" id="FXTN01000004">
    <property type="protein sequence ID" value="SMO65911.1"/>
    <property type="molecule type" value="Genomic_DNA"/>
</dbReference>
<dbReference type="AlphaFoldDB" id="A0A521D4A2"/>
<sequence>MRGFVFYIYLGLLLLCGGQTLYANTHHSLRQHSSPRDLAKKPHTKLSNNDQNNTFFEDADIDVEEEYLGDHDADDAGTNQFVPVKYCLPDWLYLTSAELIVSNYYTNRFKIIPQICGDTSPLYITQRVLRI</sequence>
<keyword evidence="3" id="KW-1185">Reference proteome</keyword>
<dbReference type="RefSeq" id="WP_142528101.1">
    <property type="nucleotide sequence ID" value="NZ_CBCSJO010000001.1"/>
</dbReference>
<dbReference type="OrthoDB" id="1367991at2"/>
<evidence type="ECO:0000313" key="2">
    <source>
        <dbReference type="EMBL" id="SMO65911.1"/>
    </source>
</evidence>
<gene>
    <name evidence="2" type="ORF">SAMN06265348_104424</name>
</gene>
<dbReference type="Proteomes" id="UP000320300">
    <property type="component" value="Unassembled WGS sequence"/>
</dbReference>
<evidence type="ECO:0000313" key="3">
    <source>
        <dbReference type="Proteomes" id="UP000320300"/>
    </source>
</evidence>
<proteinExistence type="predicted"/>